<proteinExistence type="predicted"/>
<dbReference type="AlphaFoldDB" id="A0A9N7TPK0"/>
<evidence type="ECO:0000313" key="2">
    <source>
        <dbReference type="Proteomes" id="UP001153269"/>
    </source>
</evidence>
<keyword evidence="2" id="KW-1185">Reference proteome</keyword>
<gene>
    <name evidence="1" type="ORF">PLEPLA_LOCUS3124</name>
</gene>
<sequence>MNPGKGLVVMIQAFVSRCLGDGRRRLEASSTRDGREGRDMLLMKCEMFGSEKRLQLLKVFVCLCICVSPRGHAGSRRDESSSHHAAVEQCEIRAVAL</sequence>
<dbReference type="Proteomes" id="UP001153269">
    <property type="component" value="Unassembled WGS sequence"/>
</dbReference>
<reference evidence="1" key="1">
    <citation type="submission" date="2020-03" db="EMBL/GenBank/DDBJ databases">
        <authorList>
            <person name="Weist P."/>
        </authorList>
    </citation>
    <scope>NUCLEOTIDE SEQUENCE</scope>
</reference>
<accession>A0A9N7TPK0</accession>
<comment type="caution">
    <text evidence="1">The sequence shown here is derived from an EMBL/GenBank/DDBJ whole genome shotgun (WGS) entry which is preliminary data.</text>
</comment>
<dbReference type="EMBL" id="CADEAL010000155">
    <property type="protein sequence ID" value="CAB1415408.1"/>
    <property type="molecule type" value="Genomic_DNA"/>
</dbReference>
<protein>
    <submittedName>
        <fullName evidence="1">Uncharacterized protein</fullName>
    </submittedName>
</protein>
<name>A0A9N7TPK0_PLEPL</name>
<evidence type="ECO:0000313" key="1">
    <source>
        <dbReference type="EMBL" id="CAB1415408.1"/>
    </source>
</evidence>
<organism evidence="1 2">
    <name type="scientific">Pleuronectes platessa</name>
    <name type="common">European plaice</name>
    <dbReference type="NCBI Taxonomy" id="8262"/>
    <lineage>
        <taxon>Eukaryota</taxon>
        <taxon>Metazoa</taxon>
        <taxon>Chordata</taxon>
        <taxon>Craniata</taxon>
        <taxon>Vertebrata</taxon>
        <taxon>Euteleostomi</taxon>
        <taxon>Actinopterygii</taxon>
        <taxon>Neopterygii</taxon>
        <taxon>Teleostei</taxon>
        <taxon>Neoteleostei</taxon>
        <taxon>Acanthomorphata</taxon>
        <taxon>Carangaria</taxon>
        <taxon>Pleuronectiformes</taxon>
        <taxon>Pleuronectoidei</taxon>
        <taxon>Pleuronectidae</taxon>
        <taxon>Pleuronectes</taxon>
    </lineage>
</organism>